<dbReference type="InterPro" id="IPR017871">
    <property type="entry name" value="ABC_transporter-like_CS"/>
</dbReference>
<keyword evidence="3" id="KW-0547">Nucleotide-binding</keyword>
<dbReference type="SMART" id="SM00382">
    <property type="entry name" value="AAA"/>
    <property type="match status" value="1"/>
</dbReference>
<dbReference type="Pfam" id="PF00005">
    <property type="entry name" value="ABC_tran"/>
    <property type="match status" value="1"/>
</dbReference>
<dbReference type="GO" id="GO:0016887">
    <property type="term" value="F:ATP hydrolysis activity"/>
    <property type="evidence" value="ECO:0007669"/>
    <property type="project" value="InterPro"/>
</dbReference>
<evidence type="ECO:0000256" key="1">
    <source>
        <dbReference type="ARBA" id="ARBA00005417"/>
    </source>
</evidence>
<dbReference type="InterPro" id="IPR003593">
    <property type="entry name" value="AAA+_ATPase"/>
</dbReference>
<keyword evidence="2" id="KW-0813">Transport</keyword>
<name>A0A949JDQ3_9ACTN</name>
<dbReference type="PANTHER" id="PTHR43335:SF4">
    <property type="entry name" value="ABC TRANSPORTER, ATP-BINDING PROTEIN"/>
    <property type="match status" value="1"/>
</dbReference>
<dbReference type="Proteomes" id="UP000694501">
    <property type="component" value="Unassembled WGS sequence"/>
</dbReference>
<dbReference type="AlphaFoldDB" id="A0A949JDQ3"/>
<keyword evidence="4 7" id="KW-0067">ATP-binding</keyword>
<gene>
    <name evidence="7" type="ORF">JGS22_003130</name>
</gene>
<reference evidence="7" key="1">
    <citation type="submission" date="2021-06" db="EMBL/GenBank/DDBJ databases">
        <title>Sequencing of actinobacteria type strains.</title>
        <authorList>
            <person name="Nguyen G.-S."/>
            <person name="Wentzel A."/>
        </authorList>
    </citation>
    <scope>NUCLEOTIDE SEQUENCE</scope>
    <source>
        <strain evidence="7">P38-E01</strain>
    </source>
</reference>
<evidence type="ECO:0000256" key="2">
    <source>
        <dbReference type="ARBA" id="ARBA00022448"/>
    </source>
</evidence>
<evidence type="ECO:0000256" key="3">
    <source>
        <dbReference type="ARBA" id="ARBA00022741"/>
    </source>
</evidence>
<dbReference type="CDD" id="cd03230">
    <property type="entry name" value="ABC_DR_subfamily_A"/>
    <property type="match status" value="1"/>
</dbReference>
<dbReference type="EMBL" id="JAELVF020000001">
    <property type="protein sequence ID" value="MBU7596655.1"/>
    <property type="molecule type" value="Genomic_DNA"/>
</dbReference>
<proteinExistence type="inferred from homology"/>
<dbReference type="PANTHER" id="PTHR43335">
    <property type="entry name" value="ABC TRANSPORTER, ATP-BINDING PROTEIN"/>
    <property type="match status" value="1"/>
</dbReference>
<dbReference type="GO" id="GO:0005524">
    <property type="term" value="F:ATP binding"/>
    <property type="evidence" value="ECO:0007669"/>
    <property type="project" value="UniProtKB-KW"/>
</dbReference>
<evidence type="ECO:0000256" key="4">
    <source>
        <dbReference type="ARBA" id="ARBA00022840"/>
    </source>
</evidence>
<accession>A0A949JDQ3</accession>
<dbReference type="RefSeq" id="WP_211042603.1">
    <property type="nucleotide sequence ID" value="NZ_JAELVF020000001.1"/>
</dbReference>
<evidence type="ECO:0000313" key="7">
    <source>
        <dbReference type="EMBL" id="MBU7596655.1"/>
    </source>
</evidence>
<organism evidence="7 8">
    <name type="scientific">Streptomyces tardus</name>
    <dbReference type="NCBI Taxonomy" id="2780544"/>
    <lineage>
        <taxon>Bacteria</taxon>
        <taxon>Bacillati</taxon>
        <taxon>Actinomycetota</taxon>
        <taxon>Actinomycetes</taxon>
        <taxon>Kitasatosporales</taxon>
        <taxon>Streptomycetaceae</taxon>
        <taxon>Streptomyces</taxon>
    </lineage>
</organism>
<feature type="region of interest" description="Disordered" evidence="5">
    <location>
        <begin position="207"/>
        <end position="240"/>
    </location>
</feature>
<dbReference type="PROSITE" id="PS00211">
    <property type="entry name" value="ABC_TRANSPORTER_1"/>
    <property type="match status" value="1"/>
</dbReference>
<evidence type="ECO:0000256" key="5">
    <source>
        <dbReference type="SAM" id="MobiDB-lite"/>
    </source>
</evidence>
<evidence type="ECO:0000259" key="6">
    <source>
        <dbReference type="PROSITE" id="PS50893"/>
    </source>
</evidence>
<protein>
    <submittedName>
        <fullName evidence="7">ABC transporter ATP-binding protein</fullName>
    </submittedName>
</protein>
<comment type="similarity">
    <text evidence="1">Belongs to the ABC transporter superfamily.</text>
</comment>
<dbReference type="InterPro" id="IPR027417">
    <property type="entry name" value="P-loop_NTPase"/>
</dbReference>
<evidence type="ECO:0000313" key="8">
    <source>
        <dbReference type="Proteomes" id="UP000694501"/>
    </source>
</evidence>
<sequence>MLRLDRIEQRYGARRVLAGVSLDVAAGRCVALTGENGSGKSTLLRIAAGREEPSAGSALLNGAPVDEDDADRRAEIATVLDQAACYPDLTVHEHLMLVALAHGADDRARALVDSALEAHRLSGHTDALPDELSSGQRQLMALATVAVRPYRLLILDEPEQRLHGDARAELAARLRKARAHGCAILLATHDPELAEQTADATHTLYDGRLCSTSPGAATDGDGDGDGNRSRTDGGEADPAP</sequence>
<feature type="domain" description="ABC transporter" evidence="6">
    <location>
        <begin position="2"/>
        <end position="231"/>
    </location>
</feature>
<dbReference type="InterPro" id="IPR003439">
    <property type="entry name" value="ABC_transporter-like_ATP-bd"/>
</dbReference>
<dbReference type="SUPFAM" id="SSF52540">
    <property type="entry name" value="P-loop containing nucleoside triphosphate hydrolases"/>
    <property type="match status" value="1"/>
</dbReference>
<comment type="caution">
    <text evidence="7">The sequence shown here is derived from an EMBL/GenBank/DDBJ whole genome shotgun (WGS) entry which is preliminary data.</text>
</comment>
<dbReference type="PROSITE" id="PS50893">
    <property type="entry name" value="ABC_TRANSPORTER_2"/>
    <property type="match status" value="1"/>
</dbReference>
<dbReference type="Gene3D" id="3.40.50.300">
    <property type="entry name" value="P-loop containing nucleotide triphosphate hydrolases"/>
    <property type="match status" value="1"/>
</dbReference>
<keyword evidence="8" id="KW-1185">Reference proteome</keyword>